<name>A0A951PCV1_9CYAN</name>
<dbReference type="GO" id="GO:0004139">
    <property type="term" value="F:deoxyribose-phosphate aldolase activity"/>
    <property type="evidence" value="ECO:0007669"/>
    <property type="project" value="UniProtKB-UniRule"/>
</dbReference>
<accession>A0A951PCV1</accession>
<keyword evidence="2 7" id="KW-0963">Cytoplasm</keyword>
<evidence type="ECO:0000256" key="6">
    <source>
        <dbReference type="ARBA" id="ARBA00056337"/>
    </source>
</evidence>
<dbReference type="PANTHER" id="PTHR10889:SF1">
    <property type="entry name" value="DEOXYRIBOSE-PHOSPHATE ALDOLASE"/>
    <property type="match status" value="1"/>
</dbReference>
<dbReference type="GO" id="GO:0016052">
    <property type="term" value="P:carbohydrate catabolic process"/>
    <property type="evidence" value="ECO:0007669"/>
    <property type="project" value="TreeGrafter"/>
</dbReference>
<feature type="active site" description="Schiff-base intermediate with acetaldehyde" evidence="7">
    <location>
        <position position="160"/>
    </location>
</feature>
<comment type="caution">
    <text evidence="8">The sequence shown here is derived from an EMBL/GenBank/DDBJ whole genome shotgun (WGS) entry which is preliminary data.</text>
</comment>
<feature type="active site" description="Proton donor/acceptor" evidence="7">
    <location>
        <position position="188"/>
    </location>
</feature>
<dbReference type="FunFam" id="3.20.20.70:FF:000044">
    <property type="entry name" value="Deoxyribose-phosphate aldolase"/>
    <property type="match status" value="1"/>
</dbReference>
<evidence type="ECO:0000256" key="4">
    <source>
        <dbReference type="ARBA" id="ARBA00023270"/>
    </source>
</evidence>
<dbReference type="Gene3D" id="3.20.20.70">
    <property type="entry name" value="Aldolase class I"/>
    <property type="match status" value="1"/>
</dbReference>
<comment type="similarity">
    <text evidence="1 7">Belongs to the DeoC/FbaB aldolase family. DeoC type 1 subfamily.</text>
</comment>
<dbReference type="PIRSF" id="PIRSF001357">
    <property type="entry name" value="DeoC"/>
    <property type="match status" value="1"/>
</dbReference>
<proteinExistence type="inferred from homology"/>
<gene>
    <name evidence="7 8" type="primary">deoC</name>
    <name evidence="8" type="ORF">KME07_15485</name>
</gene>
<dbReference type="InterPro" id="IPR028581">
    <property type="entry name" value="DeoC_typeI"/>
</dbReference>
<comment type="subcellular location">
    <subcellularLocation>
        <location evidence="7">Cytoplasm</location>
    </subcellularLocation>
</comment>
<dbReference type="GO" id="GO:0009264">
    <property type="term" value="P:deoxyribonucleotide catabolic process"/>
    <property type="evidence" value="ECO:0007669"/>
    <property type="project" value="UniProtKB-UniRule"/>
</dbReference>
<dbReference type="CDD" id="cd00959">
    <property type="entry name" value="DeoC"/>
    <property type="match status" value="1"/>
</dbReference>
<dbReference type="EMBL" id="JAHHHV010000071">
    <property type="protein sequence ID" value="MBW4466825.1"/>
    <property type="molecule type" value="Genomic_DNA"/>
</dbReference>
<evidence type="ECO:0000256" key="7">
    <source>
        <dbReference type="HAMAP-Rule" id="MF_00114"/>
    </source>
</evidence>
<dbReference type="Pfam" id="PF01791">
    <property type="entry name" value="DeoC"/>
    <property type="match status" value="1"/>
</dbReference>
<dbReference type="SUPFAM" id="SSF51569">
    <property type="entry name" value="Aldolase"/>
    <property type="match status" value="1"/>
</dbReference>
<dbReference type="InterPro" id="IPR013785">
    <property type="entry name" value="Aldolase_TIM"/>
</dbReference>
<reference evidence="8" key="2">
    <citation type="journal article" date="2022" name="Microbiol. Resour. Announc.">
        <title>Metagenome Sequencing to Explore Phylogenomics of Terrestrial Cyanobacteria.</title>
        <authorList>
            <person name="Ward R.D."/>
            <person name="Stajich J.E."/>
            <person name="Johansen J.R."/>
            <person name="Huntemann M."/>
            <person name="Clum A."/>
            <person name="Foster B."/>
            <person name="Foster B."/>
            <person name="Roux S."/>
            <person name="Palaniappan K."/>
            <person name="Varghese N."/>
            <person name="Mukherjee S."/>
            <person name="Reddy T.B.K."/>
            <person name="Daum C."/>
            <person name="Copeland A."/>
            <person name="Chen I.A."/>
            <person name="Ivanova N.N."/>
            <person name="Kyrpides N.C."/>
            <person name="Shapiro N."/>
            <person name="Eloe-Fadrosh E.A."/>
            <person name="Pietrasiak N."/>
        </authorList>
    </citation>
    <scope>NUCLEOTIDE SEQUENCE</scope>
    <source>
        <strain evidence="8">GSE-TBD4-15B</strain>
    </source>
</reference>
<evidence type="ECO:0000256" key="5">
    <source>
        <dbReference type="ARBA" id="ARBA00048791"/>
    </source>
</evidence>
<reference evidence="8" key="1">
    <citation type="submission" date="2021-05" db="EMBL/GenBank/DDBJ databases">
        <authorList>
            <person name="Pietrasiak N."/>
            <person name="Ward R."/>
            <person name="Stajich J.E."/>
            <person name="Kurbessoian T."/>
        </authorList>
    </citation>
    <scope>NUCLEOTIDE SEQUENCE</scope>
    <source>
        <strain evidence="8">GSE-TBD4-15B</strain>
    </source>
</reference>
<evidence type="ECO:0000313" key="8">
    <source>
        <dbReference type="EMBL" id="MBW4466825.1"/>
    </source>
</evidence>
<comment type="pathway">
    <text evidence="7">Carbohydrate degradation; 2-deoxy-D-ribose 1-phosphate degradation; D-glyceraldehyde 3-phosphate and acetaldehyde from 2-deoxy-alpha-D-ribose 1-phosphate: step 2/2.</text>
</comment>
<feature type="active site" description="Proton donor/acceptor" evidence="7">
    <location>
        <position position="99"/>
    </location>
</feature>
<dbReference type="PANTHER" id="PTHR10889">
    <property type="entry name" value="DEOXYRIBOSE-PHOSPHATE ALDOLASE"/>
    <property type="match status" value="1"/>
</dbReference>
<organism evidence="8 9">
    <name type="scientific">Pegethrix bostrychoides GSE-TBD4-15B</name>
    <dbReference type="NCBI Taxonomy" id="2839662"/>
    <lineage>
        <taxon>Bacteria</taxon>
        <taxon>Bacillati</taxon>
        <taxon>Cyanobacteriota</taxon>
        <taxon>Cyanophyceae</taxon>
        <taxon>Oculatellales</taxon>
        <taxon>Oculatellaceae</taxon>
        <taxon>Pegethrix</taxon>
    </lineage>
</organism>
<keyword evidence="3 7" id="KW-0456">Lyase</keyword>
<evidence type="ECO:0000256" key="2">
    <source>
        <dbReference type="ARBA" id="ARBA00022490"/>
    </source>
</evidence>
<dbReference type="GO" id="GO:0005737">
    <property type="term" value="C:cytoplasm"/>
    <property type="evidence" value="ECO:0007669"/>
    <property type="project" value="UniProtKB-SubCell"/>
</dbReference>
<dbReference type="SMART" id="SM01133">
    <property type="entry name" value="DeoC"/>
    <property type="match status" value="1"/>
</dbReference>
<sequence length="241" mass="25312">MSLSSLDISDIDLAALIDHSLLTPIATDQQVAQWCAEAERFGFATVCLFPSHVAQAVELLHGKRPKVCAVIGFPAGATTAAVKLYEAQEAIEAGATELDVMVNLGWLKAGKTDAMHRELADICDLGLPTVKAVLETHLLSDAEKQLAVEVCMDAGIGLIKTNTGWGGGATVADVQLLKSVAKDRIGIKAAGGIHTVKRAYELILAGATRLGTSSGVNLLRQRDTLEAGADPEAPEESEETT</sequence>
<comment type="catalytic activity">
    <reaction evidence="5 7">
        <text>2-deoxy-D-ribose 5-phosphate = D-glyceraldehyde 3-phosphate + acetaldehyde</text>
        <dbReference type="Rhea" id="RHEA:12821"/>
        <dbReference type="ChEBI" id="CHEBI:15343"/>
        <dbReference type="ChEBI" id="CHEBI:59776"/>
        <dbReference type="ChEBI" id="CHEBI:62877"/>
        <dbReference type="EC" id="4.1.2.4"/>
    </reaction>
</comment>
<comment type="function">
    <text evidence="6 7">Catalyzes a reversible aldol reaction between acetaldehyde and D-glyceraldehyde 3-phosphate to generate 2-deoxy-D-ribose 5-phosphate.</text>
</comment>
<protein>
    <recommendedName>
        <fullName evidence="7">Deoxyribose-phosphate aldolase</fullName>
        <shortName evidence="7">DERA</shortName>
        <ecNumber evidence="7">4.1.2.4</ecNumber>
    </recommendedName>
    <alternativeName>
        <fullName evidence="7">2-deoxy-D-ribose 5-phosphate aldolase</fullName>
    </alternativeName>
    <alternativeName>
        <fullName evidence="7">Phosphodeoxyriboaldolase</fullName>
        <shortName evidence="7">Deoxyriboaldolase</shortName>
    </alternativeName>
</protein>
<dbReference type="NCBIfam" id="TIGR00126">
    <property type="entry name" value="deoC"/>
    <property type="match status" value="1"/>
</dbReference>
<keyword evidence="4 7" id="KW-0704">Schiff base</keyword>
<dbReference type="HAMAP" id="MF_00114">
    <property type="entry name" value="DeoC_type1"/>
    <property type="match status" value="1"/>
</dbReference>
<dbReference type="AlphaFoldDB" id="A0A951PCV1"/>
<dbReference type="Proteomes" id="UP000707356">
    <property type="component" value="Unassembled WGS sequence"/>
</dbReference>
<dbReference type="InterPro" id="IPR002915">
    <property type="entry name" value="DeoC/FbaB/LacD_aldolase"/>
</dbReference>
<evidence type="ECO:0000256" key="1">
    <source>
        <dbReference type="ARBA" id="ARBA00010936"/>
    </source>
</evidence>
<evidence type="ECO:0000256" key="3">
    <source>
        <dbReference type="ARBA" id="ARBA00023239"/>
    </source>
</evidence>
<dbReference type="InterPro" id="IPR011343">
    <property type="entry name" value="DeoC"/>
</dbReference>
<dbReference type="GO" id="GO:0006018">
    <property type="term" value="P:2-deoxyribose 1-phosphate catabolic process"/>
    <property type="evidence" value="ECO:0007669"/>
    <property type="project" value="UniProtKB-UniRule"/>
</dbReference>
<dbReference type="EC" id="4.1.2.4" evidence="7"/>
<evidence type="ECO:0000313" key="9">
    <source>
        <dbReference type="Proteomes" id="UP000707356"/>
    </source>
</evidence>